<dbReference type="InterPro" id="IPR018011">
    <property type="entry name" value="Carb_sulfotrans_8-10"/>
</dbReference>
<feature type="compositionally biased region" description="Acidic residues" evidence="9">
    <location>
        <begin position="180"/>
        <end position="192"/>
    </location>
</feature>
<evidence type="ECO:0000256" key="2">
    <source>
        <dbReference type="ARBA" id="ARBA00006339"/>
    </source>
</evidence>
<evidence type="ECO:0000256" key="7">
    <source>
        <dbReference type="ARBA" id="ARBA00023136"/>
    </source>
</evidence>
<dbReference type="InterPro" id="IPR027417">
    <property type="entry name" value="P-loop_NTPase"/>
</dbReference>
<feature type="region of interest" description="Disordered" evidence="9">
    <location>
        <begin position="38"/>
        <end position="85"/>
    </location>
</feature>
<comment type="similarity">
    <text evidence="2">Belongs to the sulfotransferase 2 family.</text>
</comment>
<evidence type="ECO:0000313" key="11">
    <source>
        <dbReference type="Proteomes" id="UP001157974"/>
    </source>
</evidence>
<dbReference type="AlphaFoldDB" id="A0AAV8URJ2"/>
<keyword evidence="6" id="KW-0333">Golgi apparatus</keyword>
<organism evidence="10 11">
    <name type="scientific">Rhodosorus marinus</name>
    <dbReference type="NCBI Taxonomy" id="101924"/>
    <lineage>
        <taxon>Eukaryota</taxon>
        <taxon>Rhodophyta</taxon>
        <taxon>Stylonematophyceae</taxon>
        <taxon>Stylonematales</taxon>
        <taxon>Stylonemataceae</taxon>
        <taxon>Rhodosorus</taxon>
    </lineage>
</organism>
<dbReference type="EMBL" id="JAMWBK010000006">
    <property type="protein sequence ID" value="KAJ8904183.1"/>
    <property type="molecule type" value="Genomic_DNA"/>
</dbReference>
<name>A0AAV8URJ2_9RHOD</name>
<dbReference type="GO" id="GO:0008146">
    <property type="term" value="F:sulfotransferase activity"/>
    <property type="evidence" value="ECO:0007669"/>
    <property type="project" value="InterPro"/>
</dbReference>
<feature type="compositionally biased region" description="Polar residues" evidence="9">
    <location>
        <begin position="358"/>
        <end position="375"/>
    </location>
</feature>
<dbReference type="Pfam" id="PF03567">
    <property type="entry name" value="Sulfotransfer_2"/>
    <property type="match status" value="1"/>
</dbReference>
<keyword evidence="8" id="KW-0325">Glycoprotein</keyword>
<evidence type="ECO:0008006" key="12">
    <source>
        <dbReference type="Google" id="ProtNLM"/>
    </source>
</evidence>
<evidence type="ECO:0000256" key="1">
    <source>
        <dbReference type="ARBA" id="ARBA00004323"/>
    </source>
</evidence>
<keyword evidence="11" id="KW-1185">Reference proteome</keyword>
<keyword evidence="7" id="KW-0472">Membrane</keyword>
<protein>
    <recommendedName>
        <fullName evidence="12">Carbohydrate sulfotransferase</fullName>
    </recommendedName>
</protein>
<proteinExistence type="inferred from homology"/>
<dbReference type="GO" id="GO:0016051">
    <property type="term" value="P:carbohydrate biosynthetic process"/>
    <property type="evidence" value="ECO:0007669"/>
    <property type="project" value="InterPro"/>
</dbReference>
<feature type="compositionally biased region" description="Basic and acidic residues" evidence="9">
    <location>
        <begin position="246"/>
        <end position="273"/>
    </location>
</feature>
<evidence type="ECO:0000313" key="10">
    <source>
        <dbReference type="EMBL" id="KAJ8904183.1"/>
    </source>
</evidence>
<feature type="compositionally biased region" description="Basic and acidic residues" evidence="9">
    <location>
        <begin position="226"/>
        <end position="239"/>
    </location>
</feature>
<dbReference type="Gene3D" id="3.40.50.300">
    <property type="entry name" value="P-loop containing nucleotide triphosphate hydrolases"/>
    <property type="match status" value="1"/>
</dbReference>
<evidence type="ECO:0000256" key="6">
    <source>
        <dbReference type="ARBA" id="ARBA00023034"/>
    </source>
</evidence>
<evidence type="ECO:0000256" key="4">
    <source>
        <dbReference type="ARBA" id="ARBA00022692"/>
    </source>
</evidence>
<feature type="region of interest" description="Disordered" evidence="9">
    <location>
        <begin position="115"/>
        <end position="547"/>
    </location>
</feature>
<feature type="compositionally biased region" description="Basic and acidic residues" evidence="9">
    <location>
        <begin position="124"/>
        <end position="143"/>
    </location>
</feature>
<dbReference type="GO" id="GO:0000139">
    <property type="term" value="C:Golgi membrane"/>
    <property type="evidence" value="ECO:0007669"/>
    <property type="project" value="UniProtKB-SubCell"/>
</dbReference>
<keyword evidence="5" id="KW-1133">Transmembrane helix</keyword>
<reference evidence="10 11" key="1">
    <citation type="journal article" date="2023" name="Nat. Commun.">
        <title>Origin of minicircular mitochondrial genomes in red algae.</title>
        <authorList>
            <person name="Lee Y."/>
            <person name="Cho C.H."/>
            <person name="Lee Y.M."/>
            <person name="Park S.I."/>
            <person name="Yang J.H."/>
            <person name="West J.A."/>
            <person name="Bhattacharya D."/>
            <person name="Yoon H.S."/>
        </authorList>
    </citation>
    <scope>NUCLEOTIDE SEQUENCE [LARGE SCALE GENOMIC DNA]</scope>
    <source>
        <strain evidence="10 11">CCMP1338</strain>
        <tissue evidence="10">Whole cell</tissue>
    </source>
</reference>
<accession>A0AAV8URJ2</accession>
<evidence type="ECO:0000256" key="5">
    <source>
        <dbReference type="ARBA" id="ARBA00022989"/>
    </source>
</evidence>
<gene>
    <name evidence="10" type="ORF">NDN08_000710</name>
</gene>
<feature type="compositionally biased region" description="Polar residues" evidence="9">
    <location>
        <begin position="461"/>
        <end position="479"/>
    </location>
</feature>
<dbReference type="PANTHER" id="PTHR12137">
    <property type="entry name" value="CARBOHYDRATE SULFOTRANSFERASE"/>
    <property type="match status" value="1"/>
</dbReference>
<evidence type="ECO:0000256" key="3">
    <source>
        <dbReference type="ARBA" id="ARBA00022679"/>
    </source>
</evidence>
<sequence>MSGPPSSVRFREPLEYPGVRVARGVGGEEYRDTGVKARGFASQTGKPAAYPRQGLSWGGGRRNGPDGRLPMPAGVSEKKKKGNAKKTRQVFLMMVTALGFSISVYLFSSCSSCHRSPSGTSDSSKQHQGFDFRRKEDNSDPAEKSGTPLLPGHRSPPRKHEWDSLHAGTSEGAAKNDIQQETEAEDTIDTDSTEAGKRSHLTEDPRLGLAADHLQSEKISTTGSGLKDENSASEDREATELDQTESESKDVESRTDDTPKSDDGKLEDKKPGSDSDDTGETDPGAEQVADPLNDRTDGLSGDIPASGSVESEPQSGEKQEQGAGELDPGTDVISGVEGHQASTRGQSENKTDGKGILSTDTSNAEADPVSNSEQASAEVETTERKEVEVNLGTEVHNAEPGLEPDGQPNSERDGTQKTDEEDPKLGTDALKAGTAELSNAPAGDATEGETKEVEDVAATLQDVTSDHLTASEQGTSEQLGSVEGLSATVGGEEQDVNTGLGTDESTDLDGKQGTPEIEASVHEVAQPETNAEEPSSEDPGGIKLDVVSKDDGLYPEQVLTGAQILQQPFAKRIVVSANANLIYCPVPAAASTNWKYLIRKFEGFEDYRDLSILHDRTKSGLRFLDEFSAVQIDSMLRDQKFVTFTFVRHPMHRLLSTYINKFAKKDVTSEDYKVFIRQLYGWSETSRKDPSKLERPAFEDFVRMALEQKDVIENDHWASQQVLCGLGSFPYNFIGKLENREEDSRKLLDMIGRPEDRFPDQEELKFPINSVDKLLPNFFTTELRNATATELAQDFELLKYSTDL</sequence>
<feature type="compositionally biased region" description="Basic and acidic residues" evidence="9">
    <location>
        <begin position="194"/>
        <end position="206"/>
    </location>
</feature>
<comment type="subcellular location">
    <subcellularLocation>
        <location evidence="1">Golgi apparatus membrane</location>
        <topology evidence="1">Single-pass type II membrane protein</topology>
    </subcellularLocation>
</comment>
<keyword evidence="4" id="KW-0812">Transmembrane</keyword>
<evidence type="ECO:0000256" key="8">
    <source>
        <dbReference type="ARBA" id="ARBA00023180"/>
    </source>
</evidence>
<keyword evidence="3" id="KW-0808">Transferase</keyword>
<dbReference type="PANTHER" id="PTHR12137:SF54">
    <property type="entry name" value="CARBOHYDRATE SULFOTRANSFERASE"/>
    <property type="match status" value="1"/>
</dbReference>
<dbReference type="Proteomes" id="UP001157974">
    <property type="component" value="Unassembled WGS sequence"/>
</dbReference>
<evidence type="ECO:0000256" key="9">
    <source>
        <dbReference type="SAM" id="MobiDB-lite"/>
    </source>
</evidence>
<comment type="caution">
    <text evidence="10">The sequence shown here is derived from an EMBL/GenBank/DDBJ whole genome shotgun (WGS) entry which is preliminary data.</text>
</comment>
<dbReference type="InterPro" id="IPR005331">
    <property type="entry name" value="Sulfotransferase"/>
</dbReference>